<gene>
    <name evidence="1" type="ordered locus">GLX_21540</name>
</gene>
<evidence type="ECO:0000313" key="2">
    <source>
        <dbReference type="Proteomes" id="UP000009044"/>
    </source>
</evidence>
<dbReference type="HOGENOM" id="CLU_1174173_0_0_5"/>
<accession>G2I0V8</accession>
<name>G2I0V8_KOMMN</name>
<sequence length="236" mass="26442">MHASSCSGFDQLKHRNGMGTMAKSCTFTPRVKPFGSKWLKAAAICLLTTGNFFYQQSALAQGSAESEDDKNPLGRPTINADGWSVYRIFSQFGLYYETLHVSDQSCQARVMIDLDVTKKYIPALEKLGMLPEGMESSPLAAVNSIGEHCLIDLIPLVFNQRNSGNICSFSTAYHDNSQGRNTYRIMEALVFSKAVYNRINWNRISPQQIPEVALTYTVPDAFTMLLLRESQGFWKK</sequence>
<evidence type="ECO:0000313" key="1">
    <source>
        <dbReference type="EMBL" id="BAK84566.1"/>
    </source>
</evidence>
<reference evidence="2" key="1">
    <citation type="journal article" date="2011" name="J. Bacteriol.">
        <title>Complete genome sequence of NBRC 3288, a unique cellulose-nonproducing strain of Gluconacetobacter xylinus isolated from vinegar.</title>
        <authorList>
            <person name="Ogino H."/>
            <person name="Azuma Y."/>
            <person name="Hosoyama A."/>
            <person name="Nakazawa H."/>
            <person name="Matsutani M."/>
            <person name="Hasegawa A."/>
            <person name="Otsuyama K."/>
            <person name="Matsushita K."/>
            <person name="Fujita N."/>
            <person name="Shirai M."/>
        </authorList>
    </citation>
    <scope>NUCLEOTIDE SEQUENCE [LARGE SCALE GENOMIC DNA]</scope>
    <source>
        <strain evidence="2">NBRC 3288 / BCRC 11682 / LMG 1693</strain>
    </source>
</reference>
<dbReference type="PATRIC" id="fig|634177.7.peg.2435"/>
<dbReference type="Proteomes" id="UP000009044">
    <property type="component" value="Chromosome"/>
</dbReference>
<proteinExistence type="predicted"/>
<dbReference type="EMBL" id="AP012159">
    <property type="protein sequence ID" value="BAK84566.1"/>
    <property type="molecule type" value="Genomic_DNA"/>
</dbReference>
<dbReference type="KEGG" id="gxy:GLX_21540"/>
<protein>
    <submittedName>
        <fullName evidence="1">Uncharacterized protein</fullName>
    </submittedName>
</protein>
<dbReference type="STRING" id="634177.GLX_21540"/>
<dbReference type="AlphaFoldDB" id="G2I0V8"/>
<organism evidence="1 2">
    <name type="scientific">Komagataeibacter medellinensis (strain NBRC 3288 / BCRC 11682 / LMG 1693 / Kondo 51)</name>
    <name type="common">Gluconacetobacter medellinensis</name>
    <dbReference type="NCBI Taxonomy" id="634177"/>
    <lineage>
        <taxon>Bacteria</taxon>
        <taxon>Pseudomonadati</taxon>
        <taxon>Pseudomonadota</taxon>
        <taxon>Alphaproteobacteria</taxon>
        <taxon>Acetobacterales</taxon>
        <taxon>Acetobacteraceae</taxon>
        <taxon>Komagataeibacter</taxon>
    </lineage>
</organism>